<comment type="caution">
    <text evidence="3">The sequence shown here is derived from an EMBL/GenBank/DDBJ whole genome shotgun (WGS) entry which is preliminary data.</text>
</comment>
<evidence type="ECO:0008006" key="5">
    <source>
        <dbReference type="Google" id="ProtNLM"/>
    </source>
</evidence>
<dbReference type="AlphaFoldDB" id="A0A1J6IJR5"/>
<evidence type="ECO:0000256" key="1">
    <source>
        <dbReference type="SAM" id="MobiDB-lite"/>
    </source>
</evidence>
<dbReference type="PANTHER" id="PTHR36887">
    <property type="entry name" value="OS01G0532300 PROTEIN"/>
    <property type="match status" value="1"/>
</dbReference>
<dbReference type="Gramene" id="OIS99122">
    <property type="protein sequence ID" value="OIS99122"/>
    <property type="gene ID" value="A4A49_29067"/>
</dbReference>
<dbReference type="PANTHER" id="PTHR36887:SF3">
    <property type="match status" value="1"/>
</dbReference>
<protein>
    <recommendedName>
        <fullName evidence="5">DUF4408 domain-containing protein</fullName>
    </recommendedName>
</protein>
<evidence type="ECO:0000313" key="3">
    <source>
        <dbReference type="EMBL" id="OIS99122.1"/>
    </source>
</evidence>
<gene>
    <name evidence="3" type="ORF">A4A49_29067</name>
</gene>
<keyword evidence="2" id="KW-0812">Transmembrane</keyword>
<reference evidence="3" key="1">
    <citation type="submission" date="2016-11" db="EMBL/GenBank/DDBJ databases">
        <title>The genome of Nicotiana attenuata.</title>
        <authorList>
            <person name="Xu S."/>
            <person name="Brockmoeller T."/>
            <person name="Gaquerel E."/>
            <person name="Navarro A."/>
            <person name="Kuhl H."/>
            <person name="Gase K."/>
            <person name="Ling Z."/>
            <person name="Zhou W."/>
            <person name="Kreitzer C."/>
            <person name="Stanke M."/>
            <person name="Tang H."/>
            <person name="Lyons E."/>
            <person name="Pandey P."/>
            <person name="Pandey S.P."/>
            <person name="Timmermann B."/>
            <person name="Baldwin I.T."/>
        </authorList>
    </citation>
    <scope>NUCLEOTIDE SEQUENCE [LARGE SCALE GENOMIC DNA]</scope>
    <source>
        <strain evidence="3">UT</strain>
    </source>
</reference>
<keyword evidence="2" id="KW-0472">Membrane</keyword>
<dbReference type="EMBL" id="MJEQ01037190">
    <property type="protein sequence ID" value="OIS99122.1"/>
    <property type="molecule type" value="Genomic_DNA"/>
</dbReference>
<feature type="transmembrane region" description="Helical" evidence="2">
    <location>
        <begin position="34"/>
        <end position="56"/>
    </location>
</feature>
<evidence type="ECO:0000313" key="4">
    <source>
        <dbReference type="Proteomes" id="UP000187609"/>
    </source>
</evidence>
<keyword evidence="4" id="KW-1185">Reference proteome</keyword>
<organism evidence="3 4">
    <name type="scientific">Nicotiana attenuata</name>
    <name type="common">Coyote tobacco</name>
    <dbReference type="NCBI Taxonomy" id="49451"/>
    <lineage>
        <taxon>Eukaryota</taxon>
        <taxon>Viridiplantae</taxon>
        <taxon>Streptophyta</taxon>
        <taxon>Embryophyta</taxon>
        <taxon>Tracheophyta</taxon>
        <taxon>Spermatophyta</taxon>
        <taxon>Magnoliopsida</taxon>
        <taxon>eudicotyledons</taxon>
        <taxon>Gunneridae</taxon>
        <taxon>Pentapetalae</taxon>
        <taxon>asterids</taxon>
        <taxon>lamiids</taxon>
        <taxon>Solanales</taxon>
        <taxon>Solanaceae</taxon>
        <taxon>Nicotianoideae</taxon>
        <taxon>Nicotianeae</taxon>
        <taxon>Nicotiana</taxon>
    </lineage>
</organism>
<sequence length="268" mass="30363">MELMIKISQALKLLLIVALIIITPLLSTSLRTTYLYFIVHLLIISLGVEAGLISFFSKSPNHKIKPSSINIINQKQHNNMTTIPKVMAFSPLGTSEQQTAPKAKYDIVNQESSRSHKKIDRRPNSTSKTNSRAEHCPRPNKETNCHLTDRCGSGTTNMIAKNNTCKVVGKSVSEKNFGVGKVQQEAVKKCPSMPSLFFIGSSCGEENEVEEILKQEKYTDEKEEFGEITKQELFHKAETFIGNFYKQLKIQREDSWKRLHDFYHNAAK</sequence>
<proteinExistence type="predicted"/>
<keyword evidence="2" id="KW-1133">Transmembrane helix</keyword>
<feature type="transmembrane region" description="Helical" evidence="2">
    <location>
        <begin position="12"/>
        <end position="28"/>
    </location>
</feature>
<dbReference type="Proteomes" id="UP000187609">
    <property type="component" value="Unassembled WGS sequence"/>
</dbReference>
<evidence type="ECO:0000256" key="2">
    <source>
        <dbReference type="SAM" id="Phobius"/>
    </source>
</evidence>
<dbReference type="InterPro" id="IPR008480">
    <property type="entry name" value="DUF761_pln"/>
</dbReference>
<dbReference type="SMR" id="A0A1J6IJR5"/>
<name>A0A1J6IJR5_NICAT</name>
<dbReference type="Pfam" id="PF05553">
    <property type="entry name" value="DUF761"/>
    <property type="match status" value="1"/>
</dbReference>
<accession>A0A1J6IJR5</accession>
<feature type="region of interest" description="Disordered" evidence="1">
    <location>
        <begin position="97"/>
        <end position="138"/>
    </location>
</feature>
<dbReference type="OMA" id="KCASEKI"/>